<sequence>MRTFRSRTTVLAATATAALALTLTACGGGDEGSDAKSAGSASGGSASSSSTGTDKGTSSGTGTGASTSNGSGTGTGKGTSGDDGAAKASAGDAGSKAAPLCTTKDVNISAANRGGPPYTHIVLTAKNTSGHSCTMNGFPQVQFLESHKENVPAVAKSKPAAPVVLSAGAPAYALVKLSDGGKEEATEPVTAFSVMLQGGSGQAAVKAPGGSGIAVDPAKWATGYWTPELRNGADDF</sequence>
<protein>
    <recommendedName>
        <fullName evidence="3">DUF4232 domain-containing protein</fullName>
    </recommendedName>
</protein>
<evidence type="ECO:0000259" key="3">
    <source>
        <dbReference type="Pfam" id="PF14016"/>
    </source>
</evidence>
<dbReference type="Pfam" id="PF14016">
    <property type="entry name" value="DUF4232"/>
    <property type="match status" value="1"/>
</dbReference>
<proteinExistence type="predicted"/>
<evidence type="ECO:0000256" key="1">
    <source>
        <dbReference type="SAM" id="MobiDB-lite"/>
    </source>
</evidence>
<dbReference type="AlphaFoldDB" id="A0A291QDZ1"/>
<feature type="compositionally biased region" description="Low complexity" evidence="1">
    <location>
        <begin position="82"/>
        <end position="98"/>
    </location>
</feature>
<dbReference type="Proteomes" id="UP000221011">
    <property type="component" value="Chromosome"/>
</dbReference>
<gene>
    <name evidence="4" type="ORF">KY5_5012</name>
</gene>
<feature type="compositionally biased region" description="Low complexity" evidence="1">
    <location>
        <begin position="35"/>
        <end position="70"/>
    </location>
</feature>
<evidence type="ECO:0000256" key="2">
    <source>
        <dbReference type="SAM" id="SignalP"/>
    </source>
</evidence>
<keyword evidence="5" id="KW-1185">Reference proteome</keyword>
<dbReference type="RefSeq" id="WP_098244397.1">
    <property type="nucleotide sequence ID" value="NZ_CP022685.1"/>
</dbReference>
<feature type="compositionally biased region" description="Gly residues" evidence="1">
    <location>
        <begin position="71"/>
        <end position="81"/>
    </location>
</feature>
<feature type="chain" id="PRO_5013081353" description="DUF4232 domain-containing protein" evidence="2">
    <location>
        <begin position="21"/>
        <end position="236"/>
    </location>
</feature>
<evidence type="ECO:0000313" key="4">
    <source>
        <dbReference type="EMBL" id="ATL30030.1"/>
    </source>
</evidence>
<dbReference type="InterPro" id="IPR025326">
    <property type="entry name" value="DUF4232"/>
</dbReference>
<dbReference type="KEGG" id="sfk:KY5_5012"/>
<feature type="region of interest" description="Disordered" evidence="1">
    <location>
        <begin position="30"/>
        <end position="98"/>
    </location>
</feature>
<feature type="signal peptide" evidence="2">
    <location>
        <begin position="1"/>
        <end position="20"/>
    </location>
</feature>
<reference evidence="4 5" key="1">
    <citation type="submission" date="2017-08" db="EMBL/GenBank/DDBJ databases">
        <title>Complete Genome Sequence of Streptomyces formicae KY5, the formicamycin producer.</title>
        <authorList>
            <person name="Holmes N.A."/>
            <person name="Devine R."/>
            <person name="Qin Z."/>
            <person name="Seipke R.F."/>
            <person name="Wilkinson B."/>
            <person name="Hutchings M.I."/>
        </authorList>
    </citation>
    <scope>NUCLEOTIDE SEQUENCE [LARGE SCALE GENOMIC DNA]</scope>
    <source>
        <strain evidence="4 5">KY5</strain>
    </source>
</reference>
<name>A0A291QDZ1_9ACTN</name>
<organism evidence="4 5">
    <name type="scientific">Streptomyces formicae</name>
    <dbReference type="NCBI Taxonomy" id="1616117"/>
    <lineage>
        <taxon>Bacteria</taxon>
        <taxon>Bacillati</taxon>
        <taxon>Actinomycetota</taxon>
        <taxon>Actinomycetes</taxon>
        <taxon>Kitasatosporales</taxon>
        <taxon>Streptomycetaceae</taxon>
        <taxon>Streptomyces</taxon>
    </lineage>
</organism>
<dbReference type="EMBL" id="CP022685">
    <property type="protein sequence ID" value="ATL30030.1"/>
    <property type="molecule type" value="Genomic_DNA"/>
</dbReference>
<accession>A0A291QDZ1</accession>
<evidence type="ECO:0000313" key="5">
    <source>
        <dbReference type="Proteomes" id="UP000221011"/>
    </source>
</evidence>
<keyword evidence="2" id="KW-0732">Signal</keyword>
<dbReference type="PROSITE" id="PS51257">
    <property type="entry name" value="PROKAR_LIPOPROTEIN"/>
    <property type="match status" value="1"/>
</dbReference>
<feature type="domain" description="DUF4232" evidence="3">
    <location>
        <begin position="101"/>
        <end position="225"/>
    </location>
</feature>